<dbReference type="SMART" id="SM00342">
    <property type="entry name" value="HTH_ARAC"/>
    <property type="match status" value="1"/>
</dbReference>
<dbReference type="PROSITE" id="PS01124">
    <property type="entry name" value="HTH_ARAC_FAMILY_2"/>
    <property type="match status" value="1"/>
</dbReference>
<dbReference type="InterPro" id="IPR018060">
    <property type="entry name" value="HTH_AraC"/>
</dbReference>
<evidence type="ECO:0000313" key="7">
    <source>
        <dbReference type="Proteomes" id="UP000198707"/>
    </source>
</evidence>
<dbReference type="PRINTS" id="PR00032">
    <property type="entry name" value="HTHARAC"/>
</dbReference>
<dbReference type="Proteomes" id="UP000198707">
    <property type="component" value="Unassembled WGS sequence"/>
</dbReference>
<dbReference type="PANTHER" id="PTHR46796">
    <property type="entry name" value="HTH-TYPE TRANSCRIPTIONAL ACTIVATOR RHAS-RELATED"/>
    <property type="match status" value="1"/>
</dbReference>
<gene>
    <name evidence="6" type="ORF">SAMN05443287_10322</name>
</gene>
<dbReference type="STRING" id="1144548.SAMN05443287_10322"/>
<keyword evidence="3" id="KW-0804">Transcription</keyword>
<evidence type="ECO:0000259" key="5">
    <source>
        <dbReference type="PROSITE" id="PS01124"/>
    </source>
</evidence>
<feature type="region of interest" description="Disordered" evidence="4">
    <location>
        <begin position="39"/>
        <end position="60"/>
    </location>
</feature>
<feature type="domain" description="HTH araC/xylS-type" evidence="5">
    <location>
        <begin position="152"/>
        <end position="253"/>
    </location>
</feature>
<dbReference type="PANTHER" id="PTHR46796:SF6">
    <property type="entry name" value="ARAC SUBFAMILY"/>
    <property type="match status" value="1"/>
</dbReference>
<reference evidence="7" key="1">
    <citation type="submission" date="2016-10" db="EMBL/GenBank/DDBJ databases">
        <authorList>
            <person name="Varghese N."/>
            <person name="Submissions S."/>
        </authorList>
    </citation>
    <scope>NUCLEOTIDE SEQUENCE [LARGE SCALE GENOMIC DNA]</scope>
    <source>
        <strain evidence="7">CGMCC 4.7038</strain>
    </source>
</reference>
<proteinExistence type="predicted"/>
<dbReference type="SUPFAM" id="SSF46689">
    <property type="entry name" value="Homeodomain-like"/>
    <property type="match status" value="1"/>
</dbReference>
<evidence type="ECO:0000256" key="4">
    <source>
        <dbReference type="SAM" id="MobiDB-lite"/>
    </source>
</evidence>
<organism evidence="6 7">
    <name type="scientific">Micromonospora phaseoli</name>
    <dbReference type="NCBI Taxonomy" id="1144548"/>
    <lineage>
        <taxon>Bacteria</taxon>
        <taxon>Bacillati</taxon>
        <taxon>Actinomycetota</taxon>
        <taxon>Actinomycetes</taxon>
        <taxon>Micromonosporales</taxon>
        <taxon>Micromonosporaceae</taxon>
        <taxon>Micromonospora</taxon>
    </lineage>
</organism>
<evidence type="ECO:0000256" key="3">
    <source>
        <dbReference type="ARBA" id="ARBA00023163"/>
    </source>
</evidence>
<evidence type="ECO:0000256" key="2">
    <source>
        <dbReference type="ARBA" id="ARBA00023125"/>
    </source>
</evidence>
<dbReference type="Gene3D" id="1.10.10.60">
    <property type="entry name" value="Homeodomain-like"/>
    <property type="match status" value="1"/>
</dbReference>
<dbReference type="InterPro" id="IPR035418">
    <property type="entry name" value="AraC-bd_2"/>
</dbReference>
<dbReference type="AlphaFoldDB" id="A0A1H6WH15"/>
<keyword evidence="1" id="KW-0805">Transcription regulation</keyword>
<accession>A0A1H6WH15</accession>
<dbReference type="InterPro" id="IPR020449">
    <property type="entry name" value="Tscrpt_reg_AraC-type_HTH"/>
</dbReference>
<dbReference type="EMBL" id="FNYV01000003">
    <property type="protein sequence ID" value="SEJ12100.1"/>
    <property type="molecule type" value="Genomic_DNA"/>
</dbReference>
<keyword evidence="7" id="KW-1185">Reference proteome</keyword>
<dbReference type="Pfam" id="PF12833">
    <property type="entry name" value="HTH_18"/>
    <property type="match status" value="1"/>
</dbReference>
<keyword evidence="2 6" id="KW-0238">DNA-binding</keyword>
<name>A0A1H6WH15_9ACTN</name>
<dbReference type="GO" id="GO:0043565">
    <property type="term" value="F:sequence-specific DNA binding"/>
    <property type="evidence" value="ECO:0007669"/>
    <property type="project" value="InterPro"/>
</dbReference>
<sequence>MYELALPLTGDSALVQERRESVIRPTEFTFLTTSRPYECRHLPERETAPSGGTDPAPPATSSTVAILVPQSAVPLPQQKVVRLLAGRMRTEGMTALLAQFLVQVGEHPEQFRTAAAGQLDRMALDLVSATLAQHLDLEDALPVEVRQQGFRARIDAFITAHLGDVDLNARTIAAAHHISLRTLYRLWADEGTSIAELIRHRRLERCRHDLANPLLAGQPIYAIAARWGFADKASFARLFRATYGLTPQEYRQTSAPPQA</sequence>
<protein>
    <submittedName>
        <fullName evidence="6">AraC-type DNA-binding protein</fullName>
    </submittedName>
</protein>
<dbReference type="GO" id="GO:0003700">
    <property type="term" value="F:DNA-binding transcription factor activity"/>
    <property type="evidence" value="ECO:0007669"/>
    <property type="project" value="InterPro"/>
</dbReference>
<evidence type="ECO:0000256" key="1">
    <source>
        <dbReference type="ARBA" id="ARBA00023015"/>
    </source>
</evidence>
<dbReference type="InterPro" id="IPR050204">
    <property type="entry name" value="AraC_XylS_family_regulators"/>
</dbReference>
<dbReference type="Pfam" id="PF14525">
    <property type="entry name" value="AraC_binding_2"/>
    <property type="match status" value="1"/>
</dbReference>
<dbReference type="InterPro" id="IPR009057">
    <property type="entry name" value="Homeodomain-like_sf"/>
</dbReference>
<evidence type="ECO:0000313" key="6">
    <source>
        <dbReference type="EMBL" id="SEJ12100.1"/>
    </source>
</evidence>